<feature type="chain" id="PRO_5003898791" description="DUF4350 domain-containing protein" evidence="1">
    <location>
        <begin position="27"/>
        <end position="320"/>
    </location>
</feature>
<dbReference type="InterPro" id="IPR029062">
    <property type="entry name" value="Class_I_gatase-like"/>
</dbReference>
<dbReference type="EMBL" id="BAEQ01000055">
    <property type="protein sequence ID" value="GAC30400.1"/>
    <property type="molecule type" value="Genomic_DNA"/>
</dbReference>
<sequence>MKLLTKLILVFFSLIIVSCTDSSQQADPDFKPQNTVKHFSSDNSTVVLVDEAHNNFLTISGRYKPFEQVLSSNGFTVKSNTKRFTLDILKNIDILVIANALDHSRRDWQPPFGSALNDDEVASVKQWVTDGGSLLLIADHTPFPKVVENLAFAFGFEFSNGHVGRYTFRIVDATLSADHPITNRGNNSSNEVPVALSIPNTQKNASLSSRITQVKTFGGSAFKAPDEAESLLTIRQGIFSTEPAIPFQVNSSTTRIPIEGWSQGAVLKFGKGRVAVFSEGMMFSSQLDVKTGEKHGLRSVGAEQNEQFLLNVMHWLSSVF</sequence>
<gene>
    <name evidence="2" type="ORF">GPAL_3554</name>
</gene>
<evidence type="ECO:0008006" key="4">
    <source>
        <dbReference type="Google" id="ProtNLM"/>
    </source>
</evidence>
<keyword evidence="3" id="KW-1185">Reference proteome</keyword>
<dbReference type="RefSeq" id="WP_006014426.1">
    <property type="nucleotide sequence ID" value="NZ_BAEQ01000055.1"/>
</dbReference>
<dbReference type="Gene3D" id="3.40.50.880">
    <property type="match status" value="1"/>
</dbReference>
<organism evidence="2 3">
    <name type="scientific">Brumicola pallidula DSM 14239 = ACAM 615</name>
    <dbReference type="NCBI Taxonomy" id="1121922"/>
    <lineage>
        <taxon>Bacteria</taxon>
        <taxon>Pseudomonadati</taxon>
        <taxon>Pseudomonadota</taxon>
        <taxon>Gammaproteobacteria</taxon>
        <taxon>Alteromonadales</taxon>
        <taxon>Alteromonadaceae</taxon>
        <taxon>Brumicola</taxon>
    </lineage>
</organism>
<dbReference type="OrthoDB" id="6397329at2"/>
<evidence type="ECO:0000313" key="3">
    <source>
        <dbReference type="Proteomes" id="UP000006251"/>
    </source>
</evidence>
<name>K7A4J3_9ALTE</name>
<evidence type="ECO:0000256" key="1">
    <source>
        <dbReference type="SAM" id="SignalP"/>
    </source>
</evidence>
<dbReference type="SUPFAM" id="SSF52317">
    <property type="entry name" value="Class I glutamine amidotransferase-like"/>
    <property type="match status" value="1"/>
</dbReference>
<reference evidence="3" key="1">
    <citation type="journal article" date="2014" name="Environ. Microbiol.">
        <title>Comparative genomics of the marine bacterial genus Glaciecola reveals the high degree of genomic diversity and genomic characteristic for cold adaptation.</title>
        <authorList>
            <person name="Qin Q.L."/>
            <person name="Xie B.B."/>
            <person name="Yu Y."/>
            <person name="Shu Y.L."/>
            <person name="Rong J.C."/>
            <person name="Zhang Y.J."/>
            <person name="Zhao D.L."/>
            <person name="Chen X.L."/>
            <person name="Zhang X.Y."/>
            <person name="Chen B."/>
            <person name="Zhou B.C."/>
            <person name="Zhang Y.Z."/>
        </authorList>
    </citation>
    <scope>NUCLEOTIDE SEQUENCE [LARGE SCALE GENOMIC DNA]</scope>
    <source>
        <strain evidence="3">ACAM 615</strain>
    </source>
</reference>
<dbReference type="AlphaFoldDB" id="K7A4J3"/>
<dbReference type="PROSITE" id="PS51257">
    <property type="entry name" value="PROKAR_LIPOPROTEIN"/>
    <property type="match status" value="1"/>
</dbReference>
<proteinExistence type="predicted"/>
<evidence type="ECO:0000313" key="2">
    <source>
        <dbReference type="EMBL" id="GAC30400.1"/>
    </source>
</evidence>
<dbReference type="Proteomes" id="UP000006251">
    <property type="component" value="Unassembled WGS sequence"/>
</dbReference>
<feature type="signal peptide" evidence="1">
    <location>
        <begin position="1"/>
        <end position="26"/>
    </location>
</feature>
<accession>K7A4J3</accession>
<comment type="caution">
    <text evidence="2">The sequence shown here is derived from an EMBL/GenBank/DDBJ whole genome shotgun (WGS) entry which is preliminary data.</text>
</comment>
<protein>
    <recommendedName>
        <fullName evidence="4">DUF4350 domain-containing protein</fullName>
    </recommendedName>
</protein>
<keyword evidence="1" id="KW-0732">Signal</keyword>